<organism evidence="1 2">
    <name type="scientific">Tetraparma gracilis</name>
    <dbReference type="NCBI Taxonomy" id="2962635"/>
    <lineage>
        <taxon>Eukaryota</taxon>
        <taxon>Sar</taxon>
        <taxon>Stramenopiles</taxon>
        <taxon>Ochrophyta</taxon>
        <taxon>Bolidophyceae</taxon>
        <taxon>Parmales</taxon>
        <taxon>Triparmaceae</taxon>
        <taxon>Tetraparma</taxon>
    </lineage>
</organism>
<reference evidence="1 2" key="1">
    <citation type="journal article" date="2023" name="Commun. Biol.">
        <title>Genome analysis of Parmales, the sister group of diatoms, reveals the evolutionary specialization of diatoms from phago-mixotrophs to photoautotrophs.</title>
        <authorList>
            <person name="Ban H."/>
            <person name="Sato S."/>
            <person name="Yoshikawa S."/>
            <person name="Yamada K."/>
            <person name="Nakamura Y."/>
            <person name="Ichinomiya M."/>
            <person name="Sato N."/>
            <person name="Blanc-Mathieu R."/>
            <person name="Endo H."/>
            <person name="Kuwata A."/>
            <person name="Ogata H."/>
        </authorList>
    </citation>
    <scope>NUCLEOTIDE SEQUENCE [LARGE SCALE GENOMIC DNA]</scope>
</reference>
<dbReference type="EMBL" id="BRYB01006280">
    <property type="protein sequence ID" value="GMI54193.1"/>
    <property type="molecule type" value="Genomic_DNA"/>
</dbReference>
<proteinExistence type="predicted"/>
<name>A0ABQ6NCM7_9STRA</name>
<evidence type="ECO:0008006" key="3">
    <source>
        <dbReference type="Google" id="ProtNLM"/>
    </source>
</evidence>
<protein>
    <recommendedName>
        <fullName evidence="3">EGF-like domain-containing protein</fullName>
    </recommendedName>
</protein>
<keyword evidence="2" id="KW-1185">Reference proteome</keyword>
<accession>A0ABQ6NCM7</accession>
<sequence length="148" mass="15068">YSFLPTGESGLTVGETEITVSSHKDNCYYNGDTSGTKLSVLAAVHVFDDWVCSDTDTYDLASVASWGGGAGFTIECKAGYEGDTCEDKTACTVNADGDACENGAASGFVVDGDCACDCSSVSANFEGDACGDKVACTVKAIRGSGAET</sequence>
<gene>
    <name evidence="1" type="ORF">TeGR_g5486</name>
</gene>
<evidence type="ECO:0000313" key="2">
    <source>
        <dbReference type="Proteomes" id="UP001165060"/>
    </source>
</evidence>
<comment type="caution">
    <text evidence="1">The sequence shown here is derived from an EMBL/GenBank/DDBJ whole genome shotgun (WGS) entry which is preliminary data.</text>
</comment>
<feature type="non-terminal residue" evidence="1">
    <location>
        <position position="1"/>
    </location>
</feature>
<evidence type="ECO:0000313" key="1">
    <source>
        <dbReference type="EMBL" id="GMI54193.1"/>
    </source>
</evidence>
<dbReference type="Proteomes" id="UP001165060">
    <property type="component" value="Unassembled WGS sequence"/>
</dbReference>